<evidence type="ECO:0000313" key="2">
    <source>
        <dbReference type="Proteomes" id="UP001652620"/>
    </source>
</evidence>
<dbReference type="RefSeq" id="XP_029405657.2">
    <property type="nucleotide sequence ID" value="XM_029549797.2"/>
</dbReference>
<gene>
    <name evidence="3" type="primary">LOC115066088</name>
</gene>
<dbReference type="Proteomes" id="UP001652620">
    <property type="component" value="Chromosome 1"/>
</dbReference>
<evidence type="ECO:0000313" key="3">
    <source>
        <dbReference type="RefSeq" id="XP_029405657.2"/>
    </source>
</evidence>
<organism evidence="2 3">
    <name type="scientific">Bactrocera dorsalis</name>
    <name type="common">Oriental fruit fly</name>
    <name type="synonym">Dacus dorsalis</name>
    <dbReference type="NCBI Taxonomy" id="27457"/>
    <lineage>
        <taxon>Eukaryota</taxon>
        <taxon>Metazoa</taxon>
        <taxon>Ecdysozoa</taxon>
        <taxon>Arthropoda</taxon>
        <taxon>Hexapoda</taxon>
        <taxon>Insecta</taxon>
        <taxon>Pterygota</taxon>
        <taxon>Neoptera</taxon>
        <taxon>Endopterygota</taxon>
        <taxon>Diptera</taxon>
        <taxon>Brachycera</taxon>
        <taxon>Muscomorpha</taxon>
        <taxon>Tephritoidea</taxon>
        <taxon>Tephritidae</taxon>
        <taxon>Bactrocera</taxon>
        <taxon>Bactrocera</taxon>
    </lineage>
</organism>
<keyword evidence="1" id="KW-0812">Transmembrane</keyword>
<dbReference type="KEGG" id="bdr:115066088"/>
<accession>A0A8N4KYG7</accession>
<keyword evidence="1" id="KW-1133">Transmembrane helix</keyword>
<dbReference type="GeneID" id="115066088"/>
<dbReference type="OrthoDB" id="7985155at2759"/>
<reference evidence="2" key="1">
    <citation type="submission" date="2025-05" db="UniProtKB">
        <authorList>
            <consortium name="RefSeq"/>
        </authorList>
    </citation>
    <scope>NUCLEOTIDE SEQUENCE [LARGE SCALE GENOMIC DNA]</scope>
</reference>
<sequence length="105" mass="12448">MSRRRKCNKSVEFENESVDEYSEKEHCNDLLKRAEAENLFKNPVMAFLATSSSIIFWCIHWLAKALIVFAGIFMIITFIFPHKIIGLLNRFLDRQNVEQYFKDEL</sequence>
<evidence type="ECO:0000256" key="1">
    <source>
        <dbReference type="SAM" id="Phobius"/>
    </source>
</evidence>
<feature type="transmembrane region" description="Helical" evidence="1">
    <location>
        <begin position="69"/>
        <end position="92"/>
    </location>
</feature>
<keyword evidence="1" id="KW-0472">Membrane</keyword>
<protein>
    <submittedName>
        <fullName evidence="3">Uncharacterized protein LOC115066088</fullName>
    </submittedName>
</protein>
<keyword evidence="2" id="KW-1185">Reference proteome</keyword>
<proteinExistence type="predicted"/>
<dbReference type="AlphaFoldDB" id="A0A8N4KYG7"/>
<name>A0A8N4KYG7_BACDO</name>
<reference evidence="3" key="2">
    <citation type="submission" date="2025-08" db="UniProtKB">
        <authorList>
            <consortium name="RefSeq"/>
        </authorList>
    </citation>
    <scope>IDENTIFICATION</scope>
    <source>
        <tissue evidence="3">Adult</tissue>
    </source>
</reference>
<feature type="transmembrane region" description="Helical" evidence="1">
    <location>
        <begin position="44"/>
        <end position="63"/>
    </location>
</feature>